<dbReference type="PANTHER" id="PTHR30386">
    <property type="entry name" value="MEMBRANE FUSION SUBUNIT OF EMRAB-TOLC MULTIDRUG EFFLUX PUMP"/>
    <property type="match status" value="1"/>
</dbReference>
<feature type="domain" description="Multidrug resistance protein MdtA-like barrel-sandwich hybrid" evidence="7">
    <location>
        <begin position="43"/>
        <end position="238"/>
    </location>
</feature>
<evidence type="ECO:0000313" key="10">
    <source>
        <dbReference type="Proteomes" id="UP000006755"/>
    </source>
</evidence>
<evidence type="ECO:0000313" key="9">
    <source>
        <dbReference type="EMBL" id="EKE67906.1"/>
    </source>
</evidence>
<feature type="chain" id="PRO_5003860978" evidence="6">
    <location>
        <begin position="23"/>
        <end position="341"/>
    </location>
</feature>
<evidence type="ECO:0000259" key="8">
    <source>
        <dbReference type="Pfam" id="PF25954"/>
    </source>
</evidence>
<keyword evidence="4" id="KW-1133">Transmembrane helix</keyword>
<dbReference type="Gene3D" id="1.10.287.470">
    <property type="entry name" value="Helix hairpin bin"/>
    <property type="match status" value="1"/>
</dbReference>
<keyword evidence="10" id="KW-1185">Reference proteome</keyword>
<dbReference type="GO" id="GO:0055085">
    <property type="term" value="P:transmembrane transport"/>
    <property type="evidence" value="ECO:0007669"/>
    <property type="project" value="InterPro"/>
</dbReference>
<dbReference type="Pfam" id="PF25954">
    <property type="entry name" value="Beta-barrel_RND_2"/>
    <property type="match status" value="1"/>
</dbReference>
<evidence type="ECO:0000256" key="3">
    <source>
        <dbReference type="ARBA" id="ARBA00022692"/>
    </source>
</evidence>
<evidence type="ECO:0000256" key="5">
    <source>
        <dbReference type="ARBA" id="ARBA00023136"/>
    </source>
</evidence>
<dbReference type="Proteomes" id="UP000006755">
    <property type="component" value="Unassembled WGS sequence"/>
</dbReference>
<feature type="domain" description="CusB-like beta-barrel" evidence="8">
    <location>
        <begin position="243"/>
        <end position="286"/>
    </location>
</feature>
<sequence>MKKRILKVAMAGLLLTATAALCWPLLPHPGEVHTDNAYVHGEVTQISAEVNGVLTRLHVTDNQQVQAGQLLAEIDDRDYQARLAKAKAGLALCLANLDNLAARTRVQQVRIEENAARLDAAVAEEALQGQELKRYRELVGSGAVSRTHYDQQVSRERQAKAALAAARQQLQGSHQQLATLATEQANLLAQQQQALADIALAELALDDTHIRAPVAGVIADRKVQTGELLKAGAPLFSLVPLDQIWLQANFKETQVTDMRPGQQVKVVLDRLPNQPLAGRIESLAPATGGQFSLIPPSNATGNFVKIVQRVPVRIALTLPKELQGQVVPGLSAEVTVNLDGQ</sequence>
<dbReference type="Pfam" id="PF25917">
    <property type="entry name" value="BSH_RND"/>
    <property type="match status" value="1"/>
</dbReference>
<dbReference type="Gene3D" id="2.40.50.100">
    <property type="match status" value="1"/>
</dbReference>
<comment type="caution">
    <text evidence="9">The sequence shown here is derived from an EMBL/GenBank/DDBJ whole genome shotgun (WGS) entry which is preliminary data.</text>
</comment>
<dbReference type="GO" id="GO:0016020">
    <property type="term" value="C:membrane"/>
    <property type="evidence" value="ECO:0007669"/>
    <property type="project" value="UniProtKB-SubCell"/>
</dbReference>
<evidence type="ECO:0000256" key="1">
    <source>
        <dbReference type="ARBA" id="ARBA00004167"/>
    </source>
</evidence>
<protein>
    <submittedName>
        <fullName evidence="9">Uncharacterized protein</fullName>
    </submittedName>
</protein>
<dbReference type="STRING" id="745411.B3C1_17732"/>
<keyword evidence="3" id="KW-0812">Transmembrane</keyword>
<feature type="signal peptide" evidence="6">
    <location>
        <begin position="1"/>
        <end position="22"/>
    </location>
</feature>
<evidence type="ECO:0000256" key="2">
    <source>
        <dbReference type="ARBA" id="ARBA00009477"/>
    </source>
</evidence>
<dbReference type="eggNOG" id="COG1566">
    <property type="taxonomic scope" value="Bacteria"/>
</dbReference>
<dbReference type="AlphaFoldDB" id="K2ID50"/>
<keyword evidence="5" id="KW-0472">Membrane</keyword>
<organism evidence="9 10">
    <name type="scientific">Gallaecimonas xiamenensis 3-C-1</name>
    <dbReference type="NCBI Taxonomy" id="745411"/>
    <lineage>
        <taxon>Bacteria</taxon>
        <taxon>Pseudomonadati</taxon>
        <taxon>Pseudomonadota</taxon>
        <taxon>Gammaproteobacteria</taxon>
        <taxon>Enterobacterales</taxon>
        <taxon>Gallaecimonadaceae</taxon>
        <taxon>Gallaecimonas</taxon>
    </lineage>
</organism>
<dbReference type="InterPro" id="IPR050739">
    <property type="entry name" value="MFP"/>
</dbReference>
<evidence type="ECO:0000256" key="4">
    <source>
        <dbReference type="ARBA" id="ARBA00022989"/>
    </source>
</evidence>
<dbReference type="PANTHER" id="PTHR30386:SF26">
    <property type="entry name" value="TRANSPORT PROTEIN COMB"/>
    <property type="match status" value="1"/>
</dbReference>
<dbReference type="SUPFAM" id="SSF111369">
    <property type="entry name" value="HlyD-like secretion proteins"/>
    <property type="match status" value="3"/>
</dbReference>
<comment type="subcellular location">
    <subcellularLocation>
        <location evidence="1">Membrane</location>
        <topology evidence="1">Single-pass membrane protein</topology>
    </subcellularLocation>
</comment>
<evidence type="ECO:0000256" key="6">
    <source>
        <dbReference type="SAM" id="SignalP"/>
    </source>
</evidence>
<accession>K2ID50</accession>
<evidence type="ECO:0000259" key="7">
    <source>
        <dbReference type="Pfam" id="PF25917"/>
    </source>
</evidence>
<name>K2ID50_9GAMM</name>
<dbReference type="EMBL" id="AMRI01000035">
    <property type="protein sequence ID" value="EKE67906.1"/>
    <property type="molecule type" value="Genomic_DNA"/>
</dbReference>
<comment type="similarity">
    <text evidence="2">Belongs to the membrane fusion protein (MFP) (TC 8.A.1) family.</text>
</comment>
<gene>
    <name evidence="9" type="ORF">B3C1_17732</name>
</gene>
<keyword evidence="6" id="KW-0732">Signal</keyword>
<proteinExistence type="inferred from homology"/>
<reference evidence="9 10" key="1">
    <citation type="journal article" date="2012" name="J. Bacteriol.">
        <title>Genome Sequence of Gallaecimonas xiamenensis Type Strain 3-C-1.</title>
        <authorList>
            <person name="Lai Q."/>
            <person name="Wang L."/>
            <person name="Wang W."/>
            <person name="Shao Z."/>
        </authorList>
    </citation>
    <scope>NUCLEOTIDE SEQUENCE [LARGE SCALE GENOMIC DNA]</scope>
    <source>
        <strain evidence="9 10">3-C-1</strain>
    </source>
</reference>
<dbReference type="InterPro" id="IPR058792">
    <property type="entry name" value="Beta-barrel_RND_2"/>
</dbReference>
<dbReference type="Gene3D" id="2.40.30.170">
    <property type="match status" value="1"/>
</dbReference>
<dbReference type="RefSeq" id="WP_008486524.1">
    <property type="nucleotide sequence ID" value="NZ_AMRI01000035.1"/>
</dbReference>
<dbReference type="InterPro" id="IPR058625">
    <property type="entry name" value="MdtA-like_BSH"/>
</dbReference>